<keyword evidence="2" id="KW-1185">Reference proteome</keyword>
<organism evidence="1 2">
    <name type="scientific">Lentzea aerocolonigenes</name>
    <name type="common">Lechevalieria aerocolonigenes</name>
    <name type="synonym">Saccharothrix aerocolonigenes</name>
    <dbReference type="NCBI Taxonomy" id="68170"/>
    <lineage>
        <taxon>Bacteria</taxon>
        <taxon>Bacillati</taxon>
        <taxon>Actinomycetota</taxon>
        <taxon>Actinomycetes</taxon>
        <taxon>Pseudonocardiales</taxon>
        <taxon>Pseudonocardiaceae</taxon>
        <taxon>Lentzea</taxon>
    </lineage>
</organism>
<sequence length="155" mass="16870">MPISRVPLKTPFRETCMSSAADAANASWWERLRGRAKAPTSMSCCWYHRGDWSTVIDTVTRLISGAKVTGLSVDEELRYVVLDAARAEGVTGWTMAALYSLLGDPIVIGENDGEVWSVNGQHRTRAMRDVGVTEVLVADSPRVGTTIGLLHAGEH</sequence>
<name>A0A0F0GV98_LENAE</name>
<evidence type="ECO:0000313" key="1">
    <source>
        <dbReference type="EMBL" id="KJK46486.1"/>
    </source>
</evidence>
<proteinExistence type="predicted"/>
<dbReference type="Proteomes" id="UP000033393">
    <property type="component" value="Unassembled WGS sequence"/>
</dbReference>
<evidence type="ECO:0000313" key="2">
    <source>
        <dbReference type="Proteomes" id="UP000033393"/>
    </source>
</evidence>
<protein>
    <recommendedName>
        <fullName evidence="3">ParB/Sulfiredoxin domain-containing protein</fullName>
    </recommendedName>
</protein>
<dbReference type="AlphaFoldDB" id="A0A0F0GV98"/>
<gene>
    <name evidence="1" type="ORF">UK23_23330</name>
</gene>
<evidence type="ECO:0008006" key="3">
    <source>
        <dbReference type="Google" id="ProtNLM"/>
    </source>
</evidence>
<dbReference type="PATRIC" id="fig|68170.10.peg.5913"/>
<comment type="caution">
    <text evidence="1">The sequence shown here is derived from an EMBL/GenBank/DDBJ whole genome shotgun (WGS) entry which is preliminary data.</text>
</comment>
<dbReference type="EMBL" id="JYJG01000164">
    <property type="protein sequence ID" value="KJK46486.1"/>
    <property type="molecule type" value="Genomic_DNA"/>
</dbReference>
<dbReference type="CDD" id="cd16387">
    <property type="entry name" value="ParB_N_Srx"/>
    <property type="match status" value="1"/>
</dbReference>
<reference evidence="1 2" key="1">
    <citation type="submission" date="2015-02" db="EMBL/GenBank/DDBJ databases">
        <authorList>
            <person name="Ju K.-S."/>
            <person name="Doroghazi J.R."/>
            <person name="Metcalf W."/>
        </authorList>
    </citation>
    <scope>NUCLEOTIDE SEQUENCE [LARGE SCALE GENOMIC DNA]</scope>
    <source>
        <strain evidence="1 2">NRRL B-16140</strain>
    </source>
</reference>
<accession>A0A0F0GV98</accession>
<dbReference type="OrthoDB" id="4056069at2"/>
<dbReference type="RefSeq" id="WP_045313743.1">
    <property type="nucleotide sequence ID" value="NZ_JYJG01000164.1"/>
</dbReference>